<evidence type="ECO:0000313" key="3">
    <source>
        <dbReference type="Proteomes" id="UP000463224"/>
    </source>
</evidence>
<keyword evidence="3" id="KW-1185">Reference proteome</keyword>
<organism evidence="2 3">
    <name type="scientific">Nitratireductor arenosus</name>
    <dbReference type="NCBI Taxonomy" id="2682096"/>
    <lineage>
        <taxon>Bacteria</taxon>
        <taxon>Pseudomonadati</taxon>
        <taxon>Pseudomonadota</taxon>
        <taxon>Alphaproteobacteria</taxon>
        <taxon>Hyphomicrobiales</taxon>
        <taxon>Phyllobacteriaceae</taxon>
        <taxon>Nitratireductor</taxon>
    </lineage>
</organism>
<feature type="signal peptide" evidence="1">
    <location>
        <begin position="1"/>
        <end position="26"/>
    </location>
</feature>
<dbReference type="AlphaFoldDB" id="A0A844QFX8"/>
<dbReference type="EMBL" id="WPHG01000003">
    <property type="protein sequence ID" value="MVA98262.1"/>
    <property type="molecule type" value="Genomic_DNA"/>
</dbReference>
<comment type="caution">
    <text evidence="2">The sequence shown here is derived from an EMBL/GenBank/DDBJ whole genome shotgun (WGS) entry which is preliminary data.</text>
</comment>
<dbReference type="Proteomes" id="UP000463224">
    <property type="component" value="Unassembled WGS sequence"/>
</dbReference>
<evidence type="ECO:0000313" key="2">
    <source>
        <dbReference type="EMBL" id="MVA98262.1"/>
    </source>
</evidence>
<sequence>MASINKYVRLALVAAGLTAFFVQLDAATQTPSPFVDIEQASRPRR</sequence>
<dbReference type="RefSeq" id="WP_156713217.1">
    <property type="nucleotide sequence ID" value="NZ_WPHG01000003.1"/>
</dbReference>
<keyword evidence="1" id="KW-0732">Signal</keyword>
<feature type="chain" id="PRO_5032897044" evidence="1">
    <location>
        <begin position="27"/>
        <end position="45"/>
    </location>
</feature>
<name>A0A844QFX8_9HYPH</name>
<evidence type="ECO:0000256" key="1">
    <source>
        <dbReference type="SAM" id="SignalP"/>
    </source>
</evidence>
<reference evidence="2 3" key="1">
    <citation type="submission" date="2019-12" db="EMBL/GenBank/DDBJ databases">
        <title>Nitratireductor arenosus sp. nov., Isolated from sea sand, Jeju island, South Korea.</title>
        <authorList>
            <person name="Kim W."/>
        </authorList>
    </citation>
    <scope>NUCLEOTIDE SEQUENCE [LARGE SCALE GENOMIC DNA]</scope>
    <source>
        <strain evidence="2 3">CAU 1489</strain>
    </source>
</reference>
<accession>A0A844QFX8</accession>
<gene>
    <name evidence="2" type="ORF">GN330_13505</name>
</gene>
<protein>
    <submittedName>
        <fullName evidence="2">Uncharacterized protein</fullName>
    </submittedName>
</protein>
<proteinExistence type="predicted"/>